<dbReference type="AlphaFoldDB" id="A0A7J7YY82"/>
<reference evidence="2 3" key="1">
    <citation type="journal article" date="2020" name="Nature">
        <title>Six reference-quality genomes reveal evolution of bat adaptations.</title>
        <authorList>
            <person name="Jebb D."/>
            <person name="Huang Z."/>
            <person name="Pippel M."/>
            <person name="Hughes G.M."/>
            <person name="Lavrichenko K."/>
            <person name="Devanna P."/>
            <person name="Winkler S."/>
            <person name="Jermiin L.S."/>
            <person name="Skirmuntt E.C."/>
            <person name="Katzourakis A."/>
            <person name="Burkitt-Gray L."/>
            <person name="Ray D.A."/>
            <person name="Sullivan K.A.M."/>
            <person name="Roscito J.G."/>
            <person name="Kirilenko B.M."/>
            <person name="Davalos L.M."/>
            <person name="Corthals A.P."/>
            <person name="Power M.L."/>
            <person name="Jones G."/>
            <person name="Ransome R.D."/>
            <person name="Dechmann D.K.N."/>
            <person name="Locatelli A.G."/>
            <person name="Puechmaille S.J."/>
            <person name="Fedrigo O."/>
            <person name="Jarvis E.D."/>
            <person name="Hiller M."/>
            <person name="Vernes S.C."/>
            <person name="Myers E.W."/>
            <person name="Teeling E.C."/>
        </authorList>
    </citation>
    <scope>NUCLEOTIDE SEQUENCE [LARGE SCALE GENOMIC DNA]</scope>
    <source>
        <strain evidence="2">MPipKuh1</strain>
        <tissue evidence="2">Flight muscle</tissue>
    </source>
</reference>
<sequence length="128" mass="15106">MPKRKVSSAKGRPTRSPRGGQPGYQPNLLLQKWKQSPKRQQERINVQTKKCKCEGKGEQRESWQKWLVRNLKKIYLWKREELKTRRVQPQRKQEKKKPSLINIMNHVLSVVPVSLLVQSRGIFLSPIL</sequence>
<feature type="region of interest" description="Disordered" evidence="1">
    <location>
        <begin position="1"/>
        <end position="26"/>
    </location>
</feature>
<gene>
    <name evidence="2" type="ORF">mPipKuh1_009839</name>
</gene>
<keyword evidence="3" id="KW-1185">Reference proteome</keyword>
<organism evidence="2 3">
    <name type="scientific">Pipistrellus kuhlii</name>
    <name type="common">Kuhl's pipistrelle</name>
    <dbReference type="NCBI Taxonomy" id="59472"/>
    <lineage>
        <taxon>Eukaryota</taxon>
        <taxon>Metazoa</taxon>
        <taxon>Chordata</taxon>
        <taxon>Craniata</taxon>
        <taxon>Vertebrata</taxon>
        <taxon>Euteleostomi</taxon>
        <taxon>Mammalia</taxon>
        <taxon>Eutheria</taxon>
        <taxon>Laurasiatheria</taxon>
        <taxon>Chiroptera</taxon>
        <taxon>Yangochiroptera</taxon>
        <taxon>Vespertilionidae</taxon>
        <taxon>Pipistrellus</taxon>
    </lineage>
</organism>
<feature type="compositionally biased region" description="Basic residues" evidence="1">
    <location>
        <begin position="1"/>
        <end position="15"/>
    </location>
</feature>
<evidence type="ECO:0000313" key="3">
    <source>
        <dbReference type="Proteomes" id="UP000558488"/>
    </source>
</evidence>
<protein>
    <submittedName>
        <fullName evidence="2">Uncharacterized protein</fullName>
    </submittedName>
</protein>
<proteinExistence type="predicted"/>
<evidence type="ECO:0000256" key="1">
    <source>
        <dbReference type="SAM" id="MobiDB-lite"/>
    </source>
</evidence>
<accession>A0A7J7YY82</accession>
<comment type="caution">
    <text evidence="2">The sequence shown here is derived from an EMBL/GenBank/DDBJ whole genome shotgun (WGS) entry which is preliminary data.</text>
</comment>
<name>A0A7J7YY82_PIPKU</name>
<dbReference type="EMBL" id="JACAGB010000004">
    <property type="protein sequence ID" value="KAF6366420.1"/>
    <property type="molecule type" value="Genomic_DNA"/>
</dbReference>
<evidence type="ECO:0000313" key="2">
    <source>
        <dbReference type="EMBL" id="KAF6366420.1"/>
    </source>
</evidence>
<dbReference type="Proteomes" id="UP000558488">
    <property type="component" value="Unassembled WGS sequence"/>
</dbReference>